<dbReference type="Pfam" id="PF00560">
    <property type="entry name" value="LRR_1"/>
    <property type="match status" value="3"/>
</dbReference>
<comment type="subcellular location">
    <subcellularLocation>
        <location evidence="1">Cell membrane</location>
        <topology evidence="1">Single-pass membrane protein</topology>
    </subcellularLocation>
    <subcellularLocation>
        <location evidence="2">Membrane</location>
        <topology evidence="2">Single-pass type I membrane protein</topology>
    </subcellularLocation>
</comment>
<evidence type="ECO:0000256" key="2">
    <source>
        <dbReference type="ARBA" id="ARBA00004479"/>
    </source>
</evidence>
<feature type="chain" id="PRO_5043463850" description="Leucine-rich repeat-containing N-terminal plant-type domain-containing protein" evidence="15">
    <location>
        <begin position="23"/>
        <end position="749"/>
    </location>
</feature>
<keyword evidence="19" id="KW-1185">Reference proteome</keyword>
<gene>
    <name evidence="18" type="ORF">M0R45_015932</name>
</gene>
<keyword evidence="11" id="KW-0472">Membrane</keyword>
<dbReference type="PROSITE" id="PS51450">
    <property type="entry name" value="LRR"/>
    <property type="match status" value="1"/>
</dbReference>
<evidence type="ECO:0000256" key="12">
    <source>
        <dbReference type="ARBA" id="ARBA00023170"/>
    </source>
</evidence>
<evidence type="ECO:0000256" key="13">
    <source>
        <dbReference type="ARBA" id="ARBA00023180"/>
    </source>
</evidence>
<dbReference type="Pfam" id="PF23598">
    <property type="entry name" value="LRR_14"/>
    <property type="match status" value="2"/>
</dbReference>
<dbReference type="PANTHER" id="PTHR27000:SF642">
    <property type="entry name" value="INACTIVE LEUCINE-RICH REPEAT RECEPTOR KINASE XIAO-RELATED"/>
    <property type="match status" value="1"/>
</dbReference>
<dbReference type="Proteomes" id="UP001457282">
    <property type="component" value="Unassembled WGS sequence"/>
</dbReference>
<evidence type="ECO:0000256" key="14">
    <source>
        <dbReference type="SAM" id="MobiDB-lite"/>
    </source>
</evidence>
<evidence type="ECO:0000256" key="4">
    <source>
        <dbReference type="ARBA" id="ARBA00022614"/>
    </source>
</evidence>
<evidence type="ECO:0000256" key="7">
    <source>
        <dbReference type="ARBA" id="ARBA00022737"/>
    </source>
</evidence>
<dbReference type="FunFam" id="3.80.10.10:FF:000317">
    <property type="entry name" value="Inactive leucine-rich repeat receptor-like protein kinase"/>
    <property type="match status" value="1"/>
</dbReference>
<dbReference type="FunFam" id="3.80.10.10:FF:000383">
    <property type="entry name" value="Leucine-rich repeat receptor protein kinase EMS1"/>
    <property type="match status" value="1"/>
</dbReference>
<dbReference type="GO" id="GO:0005524">
    <property type="term" value="F:ATP binding"/>
    <property type="evidence" value="ECO:0007669"/>
    <property type="project" value="UniProtKB-KW"/>
</dbReference>
<accession>A0AAW1XRZ9</accession>
<feature type="signal peptide" evidence="15">
    <location>
        <begin position="1"/>
        <end position="22"/>
    </location>
</feature>
<feature type="domain" description="Disease resistance R13L4/SHOC-2-like LRR" evidence="17">
    <location>
        <begin position="462"/>
        <end position="646"/>
    </location>
</feature>
<evidence type="ECO:0000256" key="11">
    <source>
        <dbReference type="ARBA" id="ARBA00023136"/>
    </source>
</evidence>
<feature type="domain" description="Leucine-rich repeat-containing N-terminal plant-type" evidence="16">
    <location>
        <begin position="33"/>
        <end position="72"/>
    </location>
</feature>
<keyword evidence="10" id="KW-1133">Transmembrane helix</keyword>
<dbReference type="SMART" id="SM00369">
    <property type="entry name" value="LRR_TYP"/>
    <property type="match status" value="10"/>
</dbReference>
<dbReference type="InterPro" id="IPR032675">
    <property type="entry name" value="LRR_dom_sf"/>
</dbReference>
<keyword evidence="5" id="KW-0812">Transmembrane</keyword>
<evidence type="ECO:0000259" key="17">
    <source>
        <dbReference type="Pfam" id="PF23598"/>
    </source>
</evidence>
<evidence type="ECO:0000256" key="1">
    <source>
        <dbReference type="ARBA" id="ARBA00004162"/>
    </source>
</evidence>
<dbReference type="PRINTS" id="PR00019">
    <property type="entry name" value="LEURICHRPT"/>
</dbReference>
<keyword evidence="12" id="KW-0675">Receptor</keyword>
<dbReference type="Gene3D" id="3.80.10.10">
    <property type="entry name" value="Ribonuclease Inhibitor"/>
    <property type="match status" value="4"/>
</dbReference>
<proteinExistence type="predicted"/>
<dbReference type="Pfam" id="PF08263">
    <property type="entry name" value="LRRNT_2"/>
    <property type="match status" value="1"/>
</dbReference>
<keyword evidence="7" id="KW-0677">Repeat</keyword>
<evidence type="ECO:0000256" key="5">
    <source>
        <dbReference type="ARBA" id="ARBA00022692"/>
    </source>
</evidence>
<evidence type="ECO:0008006" key="20">
    <source>
        <dbReference type="Google" id="ProtNLM"/>
    </source>
</evidence>
<dbReference type="InterPro" id="IPR013210">
    <property type="entry name" value="LRR_N_plant-typ"/>
</dbReference>
<keyword evidence="8" id="KW-0547">Nucleotide-binding</keyword>
<organism evidence="18 19">
    <name type="scientific">Rubus argutus</name>
    <name type="common">Southern blackberry</name>
    <dbReference type="NCBI Taxonomy" id="59490"/>
    <lineage>
        <taxon>Eukaryota</taxon>
        <taxon>Viridiplantae</taxon>
        <taxon>Streptophyta</taxon>
        <taxon>Embryophyta</taxon>
        <taxon>Tracheophyta</taxon>
        <taxon>Spermatophyta</taxon>
        <taxon>Magnoliopsida</taxon>
        <taxon>eudicotyledons</taxon>
        <taxon>Gunneridae</taxon>
        <taxon>Pentapetalae</taxon>
        <taxon>rosids</taxon>
        <taxon>fabids</taxon>
        <taxon>Rosales</taxon>
        <taxon>Rosaceae</taxon>
        <taxon>Rosoideae</taxon>
        <taxon>Rosoideae incertae sedis</taxon>
        <taxon>Rubus</taxon>
    </lineage>
</organism>
<evidence type="ECO:0000256" key="3">
    <source>
        <dbReference type="ARBA" id="ARBA00022475"/>
    </source>
</evidence>
<keyword evidence="3" id="KW-1003">Cell membrane</keyword>
<evidence type="ECO:0000256" key="10">
    <source>
        <dbReference type="ARBA" id="ARBA00022989"/>
    </source>
</evidence>
<keyword evidence="13" id="KW-0325">Glycoprotein</keyword>
<name>A0AAW1XRZ9_RUBAR</name>
<evidence type="ECO:0000256" key="9">
    <source>
        <dbReference type="ARBA" id="ARBA00022840"/>
    </source>
</evidence>
<evidence type="ECO:0000256" key="8">
    <source>
        <dbReference type="ARBA" id="ARBA00022741"/>
    </source>
</evidence>
<evidence type="ECO:0000256" key="6">
    <source>
        <dbReference type="ARBA" id="ARBA00022729"/>
    </source>
</evidence>
<dbReference type="FunFam" id="3.80.10.10:FF:000041">
    <property type="entry name" value="LRR receptor-like serine/threonine-protein kinase ERECTA"/>
    <property type="match status" value="1"/>
</dbReference>
<evidence type="ECO:0000313" key="18">
    <source>
        <dbReference type="EMBL" id="KAK9939228.1"/>
    </source>
</evidence>
<keyword evidence="6 15" id="KW-0732">Signal</keyword>
<dbReference type="InterPro" id="IPR003591">
    <property type="entry name" value="Leu-rich_rpt_typical-subtyp"/>
</dbReference>
<keyword evidence="9" id="KW-0067">ATP-binding</keyword>
<dbReference type="SUPFAM" id="SSF52058">
    <property type="entry name" value="L domain-like"/>
    <property type="match status" value="3"/>
</dbReference>
<feature type="domain" description="Disease resistance R13L4/SHOC-2-like LRR" evidence="17">
    <location>
        <begin position="315"/>
        <end position="448"/>
    </location>
</feature>
<dbReference type="PANTHER" id="PTHR27000">
    <property type="entry name" value="LEUCINE-RICH REPEAT RECEPTOR-LIKE PROTEIN KINASE FAMILY PROTEIN-RELATED"/>
    <property type="match status" value="1"/>
</dbReference>
<dbReference type="EMBL" id="JBEDUW010000003">
    <property type="protein sequence ID" value="KAK9939228.1"/>
    <property type="molecule type" value="Genomic_DNA"/>
</dbReference>
<protein>
    <recommendedName>
        <fullName evidence="20">Leucine-rich repeat-containing N-terminal plant-type domain-containing protein</fullName>
    </recommendedName>
</protein>
<keyword evidence="4" id="KW-0433">Leucine-rich repeat</keyword>
<evidence type="ECO:0000256" key="15">
    <source>
        <dbReference type="SAM" id="SignalP"/>
    </source>
</evidence>
<comment type="caution">
    <text evidence="18">The sequence shown here is derived from an EMBL/GenBank/DDBJ whole genome shotgun (WGS) entry which is preliminary data.</text>
</comment>
<dbReference type="InterPro" id="IPR055414">
    <property type="entry name" value="LRR_R13L4/SHOC2-like"/>
</dbReference>
<evidence type="ECO:0000313" key="19">
    <source>
        <dbReference type="Proteomes" id="UP001457282"/>
    </source>
</evidence>
<evidence type="ECO:0000259" key="16">
    <source>
        <dbReference type="Pfam" id="PF08263"/>
    </source>
</evidence>
<dbReference type="AlphaFoldDB" id="A0AAW1XRZ9"/>
<dbReference type="GO" id="GO:0005886">
    <property type="term" value="C:plasma membrane"/>
    <property type="evidence" value="ECO:0007669"/>
    <property type="project" value="UniProtKB-SubCell"/>
</dbReference>
<sequence length="749" mass="81127">MATATFFLLIIPMVCFTTLTRGQLPIPGGAVVSEIQALMSFKLNLRDPLGALNGWDSSTPSAPCDWRGVVCSNDNQVRQLSLPRLHLAGRLSDQLANLRDLRRLNLHSNNFNGSIPPSLPMRSATRRILARQLALRRPPAGHFQPHQPPNPQPRSQLPLRHNLRRHSGQPSLQLVNFSFNQFTGGVPPTIGHLQMLEYLWLDSNRLTGTLPSAISNCSSLVHFSADDNALRGLIPATIGAIPKLQVVSLARNGLSGSVPISLLCNVNVDSSLRIVDLGFNALTGIVEPQNARCSSILEVLVLKSNRIGRSFPNWLTNVTTLRVLDVSGNLFSGELPAEIGNLLRLEELRVADNSLSGEIPSEIAKCSLLQALDLGGNRFGGQFPPFLGGMRSLKVLALGGNLISGTIPSSLGALSGLESLNLSGNNLTGEVPVELMQLSNLTSLNLSNNKFSGEVLGNVGALRSLQVLNLSNCGFLASIPASIGSLMRLATLDLSRQELSGELPNEIFGLPNLQVVALQENQLSGDVPQGFSLSSLLYLNLSSNAFTGVIPATYGFLQSLTVLSLSENRISGVIPPELGDSLNLQVLELHSNQLGDKIPGPIPNSLPSLLNLVVLDLSSNRLSGTIPANIALIPHLKHLNLSNNNLSGKIPEPLGSEFDGSVFAMNPSLCGKPLDRECGDVKRRRRNSLFRWRKKLREMIVGEKKRTSPGRASSGGEIWSRKWRKWRAKACYVQQQDYICRGIRSNKTI</sequence>
<reference evidence="18 19" key="1">
    <citation type="journal article" date="2023" name="G3 (Bethesda)">
        <title>A chromosome-length genome assembly and annotation of blackberry (Rubus argutus, cv. 'Hillquist').</title>
        <authorList>
            <person name="Bruna T."/>
            <person name="Aryal R."/>
            <person name="Dudchenko O."/>
            <person name="Sargent D.J."/>
            <person name="Mead D."/>
            <person name="Buti M."/>
            <person name="Cavallini A."/>
            <person name="Hytonen T."/>
            <person name="Andres J."/>
            <person name="Pham M."/>
            <person name="Weisz D."/>
            <person name="Mascagni F."/>
            <person name="Usai G."/>
            <person name="Natali L."/>
            <person name="Bassil N."/>
            <person name="Fernandez G.E."/>
            <person name="Lomsadze A."/>
            <person name="Armour M."/>
            <person name="Olukolu B."/>
            <person name="Poorten T."/>
            <person name="Britton C."/>
            <person name="Davik J."/>
            <person name="Ashrafi H."/>
            <person name="Aiden E.L."/>
            <person name="Borodovsky M."/>
            <person name="Worthington M."/>
        </authorList>
    </citation>
    <scope>NUCLEOTIDE SEQUENCE [LARGE SCALE GENOMIC DNA]</scope>
    <source>
        <strain evidence="18">PI 553951</strain>
    </source>
</reference>
<dbReference type="InterPro" id="IPR001611">
    <property type="entry name" value="Leu-rich_rpt"/>
</dbReference>
<feature type="region of interest" description="Disordered" evidence="14">
    <location>
        <begin position="139"/>
        <end position="158"/>
    </location>
</feature>